<dbReference type="NCBIfam" id="TIGR01930">
    <property type="entry name" value="AcCoA-C-Actrans"/>
    <property type="match status" value="1"/>
</dbReference>
<gene>
    <name evidence="10" type="ORF">SAMN05216215_10088</name>
</gene>
<dbReference type="EC" id="2.3.1.9" evidence="2"/>
<dbReference type="PANTHER" id="PTHR18919">
    <property type="entry name" value="ACETYL-COA C-ACYLTRANSFERASE"/>
    <property type="match status" value="1"/>
</dbReference>
<evidence type="ECO:0000256" key="1">
    <source>
        <dbReference type="ARBA" id="ARBA00010982"/>
    </source>
</evidence>
<name>A0A1H2ZEK1_9PSEU</name>
<dbReference type="InterPro" id="IPR002155">
    <property type="entry name" value="Thiolase"/>
</dbReference>
<evidence type="ECO:0000256" key="5">
    <source>
        <dbReference type="ARBA" id="ARBA00040529"/>
    </source>
</evidence>
<dbReference type="Pfam" id="PF02803">
    <property type="entry name" value="Thiolase_C"/>
    <property type="match status" value="1"/>
</dbReference>
<dbReference type="SUPFAM" id="SSF53901">
    <property type="entry name" value="Thiolase-like"/>
    <property type="match status" value="2"/>
</dbReference>
<dbReference type="Gene3D" id="3.40.47.10">
    <property type="match status" value="2"/>
</dbReference>
<evidence type="ECO:0000256" key="7">
    <source>
        <dbReference type="RuleBase" id="RU003557"/>
    </source>
</evidence>
<dbReference type="GO" id="GO:0003985">
    <property type="term" value="F:acetyl-CoA C-acetyltransferase activity"/>
    <property type="evidence" value="ECO:0007669"/>
    <property type="project" value="UniProtKB-EC"/>
</dbReference>
<comment type="similarity">
    <text evidence="1 7">Belongs to the thiolase-like superfamily. Thiolase family.</text>
</comment>
<evidence type="ECO:0000313" key="11">
    <source>
        <dbReference type="Proteomes" id="UP000199529"/>
    </source>
</evidence>
<dbReference type="STRING" id="418495.SAMN05216215_10088"/>
<feature type="active site" description="Proton acceptor" evidence="6">
    <location>
        <position position="388"/>
    </location>
</feature>
<evidence type="ECO:0000256" key="4">
    <source>
        <dbReference type="ARBA" id="ARBA00023315"/>
    </source>
</evidence>
<dbReference type="OrthoDB" id="4440515at2"/>
<feature type="active site" description="Acyl-thioester intermediate" evidence="6">
    <location>
        <position position="88"/>
    </location>
</feature>
<feature type="domain" description="Thiolase N-terminal" evidence="8">
    <location>
        <begin position="5"/>
        <end position="267"/>
    </location>
</feature>
<dbReference type="Proteomes" id="UP000199529">
    <property type="component" value="Unassembled WGS sequence"/>
</dbReference>
<dbReference type="PIRSF" id="PIRSF000429">
    <property type="entry name" value="Ac-CoA_Ac_transf"/>
    <property type="match status" value="1"/>
</dbReference>
<protein>
    <recommendedName>
        <fullName evidence="5">Probable acetyl-CoA acetyltransferase</fullName>
        <ecNumber evidence="2">2.3.1.9</ecNumber>
    </recommendedName>
</protein>
<evidence type="ECO:0000313" key="10">
    <source>
        <dbReference type="EMBL" id="SDX15398.1"/>
    </source>
</evidence>
<dbReference type="InterPro" id="IPR020616">
    <property type="entry name" value="Thiolase_N"/>
</dbReference>
<dbReference type="FunFam" id="3.40.47.10:FF:000010">
    <property type="entry name" value="Acetyl-CoA acetyltransferase (Thiolase)"/>
    <property type="match status" value="1"/>
</dbReference>
<feature type="domain" description="Thiolase C-terminal" evidence="9">
    <location>
        <begin position="277"/>
        <end position="401"/>
    </location>
</feature>
<reference evidence="11" key="1">
    <citation type="submission" date="2016-10" db="EMBL/GenBank/DDBJ databases">
        <authorList>
            <person name="Varghese N."/>
            <person name="Submissions S."/>
        </authorList>
    </citation>
    <scope>NUCLEOTIDE SEQUENCE [LARGE SCALE GENOMIC DNA]</scope>
    <source>
        <strain evidence="11">CGMCC 4.3530</strain>
    </source>
</reference>
<accession>A0A1H2ZEK1</accession>
<dbReference type="EMBL" id="FNOK01000008">
    <property type="protein sequence ID" value="SDX15398.1"/>
    <property type="molecule type" value="Genomic_DNA"/>
</dbReference>
<feature type="active site" description="Proton acceptor" evidence="6">
    <location>
        <position position="358"/>
    </location>
</feature>
<dbReference type="AlphaFoldDB" id="A0A1H2ZEK1"/>
<dbReference type="RefSeq" id="WP_093264404.1">
    <property type="nucleotide sequence ID" value="NZ_FNOK01000008.1"/>
</dbReference>
<sequence length="402" mass="42076">MREAVICEPLRTPIGRFGGVFKTVPAVELAATVIEALLARTGLPGEAVDEVILGQCYPNSDAPAIGRVAALDAGLPVEVGGTQVDRRCGSGLQAVLDAAMQVQTGVSDVVLAGGAESMSSAPFYTTEARWGIRGSGLELHDALARGRVTAGGKNFPVPGGMLETAENLRREYGISRTEQDELSVRSQQRAGAAQQAGRFADEIVPVTVRSRKGDTVVDVDEHPRPETTMDSLSALKPVLGKADPEATVTAGNASGQNDAAAVCVVTTPERAAELGLRPLVRLVSWARAGVPPRTMGSGPVPATAKALQRAGIGLADIDLIELNEAFAAQVLACTREWEFKPADFERLNVNGSGISLGHPLGATGGRILATLSREMHRREARYGLETMCIGGGQGLAAVFERI</sequence>
<evidence type="ECO:0000256" key="2">
    <source>
        <dbReference type="ARBA" id="ARBA00012705"/>
    </source>
</evidence>
<dbReference type="InterPro" id="IPR016039">
    <property type="entry name" value="Thiolase-like"/>
</dbReference>
<organism evidence="10 11">
    <name type="scientific">Saccharopolyspora shandongensis</name>
    <dbReference type="NCBI Taxonomy" id="418495"/>
    <lineage>
        <taxon>Bacteria</taxon>
        <taxon>Bacillati</taxon>
        <taxon>Actinomycetota</taxon>
        <taxon>Actinomycetes</taxon>
        <taxon>Pseudonocardiales</taxon>
        <taxon>Pseudonocardiaceae</taxon>
        <taxon>Saccharopolyspora</taxon>
    </lineage>
</organism>
<keyword evidence="4 7" id="KW-0012">Acyltransferase</keyword>
<proteinExistence type="inferred from homology"/>
<evidence type="ECO:0000259" key="9">
    <source>
        <dbReference type="Pfam" id="PF02803"/>
    </source>
</evidence>
<dbReference type="Pfam" id="PF00108">
    <property type="entry name" value="Thiolase_N"/>
    <property type="match status" value="1"/>
</dbReference>
<keyword evidence="11" id="KW-1185">Reference proteome</keyword>
<dbReference type="NCBIfam" id="NF004853">
    <property type="entry name" value="PRK06205.1"/>
    <property type="match status" value="1"/>
</dbReference>
<evidence type="ECO:0000256" key="6">
    <source>
        <dbReference type="PIRSR" id="PIRSR000429-1"/>
    </source>
</evidence>
<dbReference type="PANTHER" id="PTHR18919:SF107">
    <property type="entry name" value="ACETYL-COA ACETYLTRANSFERASE, CYTOSOLIC"/>
    <property type="match status" value="1"/>
</dbReference>
<dbReference type="CDD" id="cd00751">
    <property type="entry name" value="thiolase"/>
    <property type="match status" value="1"/>
</dbReference>
<keyword evidence="3 7" id="KW-0808">Transferase</keyword>
<evidence type="ECO:0000256" key="3">
    <source>
        <dbReference type="ARBA" id="ARBA00022679"/>
    </source>
</evidence>
<evidence type="ECO:0000259" key="8">
    <source>
        <dbReference type="Pfam" id="PF00108"/>
    </source>
</evidence>
<dbReference type="InterPro" id="IPR020617">
    <property type="entry name" value="Thiolase_C"/>
</dbReference>